<comment type="caution">
    <text evidence="1">The sequence shown here is derived from an EMBL/GenBank/DDBJ whole genome shotgun (WGS) entry which is preliminary data.</text>
</comment>
<evidence type="ECO:0000313" key="1">
    <source>
        <dbReference type="EMBL" id="CAG8579731.1"/>
    </source>
</evidence>
<dbReference type="EMBL" id="CAJVPI010000882">
    <property type="protein sequence ID" value="CAG8579731.1"/>
    <property type="molecule type" value="Genomic_DNA"/>
</dbReference>
<evidence type="ECO:0000313" key="2">
    <source>
        <dbReference type="Proteomes" id="UP000789739"/>
    </source>
</evidence>
<gene>
    <name evidence="1" type="ORF">PBRASI_LOCUS6552</name>
</gene>
<dbReference type="AlphaFoldDB" id="A0A9N9BY81"/>
<name>A0A9N9BY81_9GLOM</name>
<reference evidence="1" key="1">
    <citation type="submission" date="2021-06" db="EMBL/GenBank/DDBJ databases">
        <authorList>
            <person name="Kallberg Y."/>
            <person name="Tangrot J."/>
            <person name="Rosling A."/>
        </authorList>
    </citation>
    <scope>NUCLEOTIDE SEQUENCE</scope>
    <source>
        <strain evidence="1">BR232B</strain>
    </source>
</reference>
<dbReference type="Proteomes" id="UP000789739">
    <property type="component" value="Unassembled WGS sequence"/>
</dbReference>
<protein>
    <submittedName>
        <fullName evidence="1">468_t:CDS:1</fullName>
    </submittedName>
</protein>
<sequence length="62" mass="6836">MSTTSTNLTYLGKVPTNMRFIYTLNLPNGLIEDSLTNEDAYPHGHDEKGGAMHNIGTLLLNE</sequence>
<accession>A0A9N9BY81</accession>
<keyword evidence="2" id="KW-1185">Reference proteome</keyword>
<organism evidence="1 2">
    <name type="scientific">Paraglomus brasilianum</name>
    <dbReference type="NCBI Taxonomy" id="144538"/>
    <lineage>
        <taxon>Eukaryota</taxon>
        <taxon>Fungi</taxon>
        <taxon>Fungi incertae sedis</taxon>
        <taxon>Mucoromycota</taxon>
        <taxon>Glomeromycotina</taxon>
        <taxon>Glomeromycetes</taxon>
        <taxon>Paraglomerales</taxon>
        <taxon>Paraglomeraceae</taxon>
        <taxon>Paraglomus</taxon>
    </lineage>
</organism>
<feature type="non-terminal residue" evidence="1">
    <location>
        <position position="62"/>
    </location>
</feature>
<proteinExistence type="predicted"/>